<evidence type="ECO:0000313" key="3">
    <source>
        <dbReference type="EMBL" id="KRL81062.1"/>
    </source>
</evidence>
<dbReference type="Proteomes" id="UP000051048">
    <property type="component" value="Unassembled WGS sequence"/>
</dbReference>
<dbReference type="SUPFAM" id="SSF55874">
    <property type="entry name" value="ATPase domain of HSP90 chaperone/DNA topoisomerase II/histidine kinase"/>
    <property type="match status" value="1"/>
</dbReference>
<keyword evidence="1" id="KW-0812">Transmembrane</keyword>
<feature type="transmembrane region" description="Helical" evidence="1">
    <location>
        <begin position="153"/>
        <end position="171"/>
    </location>
</feature>
<dbReference type="RefSeq" id="WP_025021563.1">
    <property type="nucleotide sequence ID" value="NZ_AZFH01000046.1"/>
</dbReference>
<dbReference type="PANTHER" id="PTHR40448">
    <property type="entry name" value="TWO-COMPONENT SENSOR HISTIDINE KINASE"/>
    <property type="match status" value="1"/>
</dbReference>
<sequence>MSYKDLGNLYFLTLDLLTFIYLWGIHRHPSYLKRSLAFIYAFGYPWIEFYLIPDDWGTMYFIFGLNGLVAVTLFWRGYYRLLYGFYMSALLSFGTVFFMAMVVNYYFNHFSYGSLPFFIFDATGSTLVQVTLIIVVEKLHLREKLLSQGSYKLALVVLWFLYLSVIYLQQLALEIAPEVYDKYLGFGILVAVIEIIILILLVIRASLYASKKAEYYALKSYTEKLEAKQKSMVELEHDYRNLLLSVQSRHDINMLDQYAKRVVKTPNLMTGIRDLENITNANLSKFLGNKFTELEIAGVKVHFECPYPLPELHVDTLDLVRMLGILCDNAKEASLQTDHPQVDILFYTEDNLVEITISNPYIPQGVSLDKLRNRGVTTKDNHKGLGLVNLEKISKAYSNVLINFNQNNNNFVVQIIIEN</sequence>
<feature type="transmembrane region" description="Helical" evidence="1">
    <location>
        <begin position="59"/>
        <end position="78"/>
    </location>
</feature>
<protein>
    <recommendedName>
        <fullName evidence="2">Sensor histidine kinase NatK-like C-terminal domain-containing protein</fullName>
    </recommendedName>
</protein>
<dbReference type="Gene3D" id="3.30.565.10">
    <property type="entry name" value="Histidine kinase-like ATPase, C-terminal domain"/>
    <property type="match status" value="1"/>
</dbReference>
<dbReference type="OrthoDB" id="1652078at2"/>
<evidence type="ECO:0000256" key="1">
    <source>
        <dbReference type="SAM" id="Phobius"/>
    </source>
</evidence>
<accession>A0A0R1TIZ3</accession>
<evidence type="ECO:0000313" key="4">
    <source>
        <dbReference type="Proteomes" id="UP000051048"/>
    </source>
</evidence>
<reference evidence="3 4" key="1">
    <citation type="journal article" date="2015" name="Genome Announc.">
        <title>Expanding the biotechnology potential of lactobacilli through comparative genomics of 213 strains and associated genera.</title>
        <authorList>
            <person name="Sun Z."/>
            <person name="Harris H.M."/>
            <person name="McCann A."/>
            <person name="Guo C."/>
            <person name="Argimon S."/>
            <person name="Zhang W."/>
            <person name="Yang X."/>
            <person name="Jeffery I.B."/>
            <person name="Cooney J.C."/>
            <person name="Kagawa T.F."/>
            <person name="Liu W."/>
            <person name="Song Y."/>
            <person name="Salvetti E."/>
            <person name="Wrobel A."/>
            <person name="Rasinkangas P."/>
            <person name="Parkhill J."/>
            <person name="Rea M.C."/>
            <person name="O'Sullivan O."/>
            <person name="Ritari J."/>
            <person name="Douillard F.P."/>
            <person name="Paul Ross R."/>
            <person name="Yang R."/>
            <person name="Briner A.E."/>
            <person name="Felis G.E."/>
            <person name="de Vos W.M."/>
            <person name="Barrangou R."/>
            <person name="Klaenhammer T.R."/>
            <person name="Caufield P.W."/>
            <person name="Cui Y."/>
            <person name="Zhang H."/>
            <person name="O'Toole P.W."/>
        </authorList>
    </citation>
    <scope>NUCLEOTIDE SEQUENCE [LARGE SCALE GENOMIC DNA]</scope>
    <source>
        <strain evidence="3 4">DSM 15833</strain>
    </source>
</reference>
<dbReference type="EMBL" id="AZFH01000046">
    <property type="protein sequence ID" value="KRL81062.1"/>
    <property type="molecule type" value="Genomic_DNA"/>
</dbReference>
<dbReference type="STRING" id="1423740.FC36_GL002065"/>
<evidence type="ECO:0000259" key="2">
    <source>
        <dbReference type="Pfam" id="PF14501"/>
    </source>
</evidence>
<feature type="domain" description="Sensor histidine kinase NatK-like C-terminal" evidence="2">
    <location>
        <begin position="316"/>
        <end position="417"/>
    </location>
</feature>
<comment type="caution">
    <text evidence="3">The sequence shown here is derived from an EMBL/GenBank/DDBJ whole genome shotgun (WGS) entry which is preliminary data.</text>
</comment>
<gene>
    <name evidence="3" type="ORF">FC36_GL002065</name>
</gene>
<dbReference type="PATRIC" id="fig|1423740.3.peg.2240"/>
<organism evidence="3 4">
    <name type="scientific">Ligilactobacillus equi DSM 15833 = JCM 10991</name>
    <dbReference type="NCBI Taxonomy" id="1423740"/>
    <lineage>
        <taxon>Bacteria</taxon>
        <taxon>Bacillati</taxon>
        <taxon>Bacillota</taxon>
        <taxon>Bacilli</taxon>
        <taxon>Lactobacillales</taxon>
        <taxon>Lactobacillaceae</taxon>
        <taxon>Ligilactobacillus</taxon>
    </lineage>
</organism>
<keyword evidence="1" id="KW-1133">Transmembrane helix</keyword>
<feature type="transmembrane region" description="Helical" evidence="1">
    <location>
        <begin position="85"/>
        <end position="107"/>
    </location>
</feature>
<feature type="transmembrane region" description="Helical" evidence="1">
    <location>
        <begin position="119"/>
        <end position="141"/>
    </location>
</feature>
<keyword evidence="1" id="KW-0472">Membrane</keyword>
<proteinExistence type="predicted"/>
<dbReference type="GO" id="GO:0042802">
    <property type="term" value="F:identical protein binding"/>
    <property type="evidence" value="ECO:0007669"/>
    <property type="project" value="TreeGrafter"/>
</dbReference>
<dbReference type="AlphaFoldDB" id="A0A0R1TIZ3"/>
<name>A0A0R1TIZ3_9LACO</name>
<dbReference type="PANTHER" id="PTHR40448:SF1">
    <property type="entry name" value="TWO-COMPONENT SENSOR HISTIDINE KINASE"/>
    <property type="match status" value="1"/>
</dbReference>
<dbReference type="Pfam" id="PF14501">
    <property type="entry name" value="HATPase_c_5"/>
    <property type="match status" value="1"/>
</dbReference>
<feature type="transmembrane region" description="Helical" evidence="1">
    <location>
        <begin position="183"/>
        <end position="203"/>
    </location>
</feature>
<feature type="transmembrane region" description="Helical" evidence="1">
    <location>
        <begin position="6"/>
        <end position="24"/>
    </location>
</feature>
<dbReference type="InterPro" id="IPR036890">
    <property type="entry name" value="HATPase_C_sf"/>
</dbReference>
<dbReference type="InterPro" id="IPR032834">
    <property type="entry name" value="NatK-like_C"/>
</dbReference>